<evidence type="ECO:0000313" key="4">
    <source>
        <dbReference type="Proteomes" id="UP000298340"/>
    </source>
</evidence>
<evidence type="ECO:0000313" key="3">
    <source>
        <dbReference type="Proteomes" id="UP000295270"/>
    </source>
</evidence>
<accession>A0A4Y7UA48</accession>
<name>A0A4Y7UA48_9FLAO</name>
<dbReference type="EMBL" id="QWDN01000005">
    <property type="protein sequence ID" value="TEB43317.1"/>
    <property type="molecule type" value="Genomic_DNA"/>
</dbReference>
<protein>
    <submittedName>
        <fullName evidence="1">Inclusion body protein</fullName>
    </submittedName>
</protein>
<organism evidence="2 4">
    <name type="scientific">Flavobacterium circumlabens</name>
    <dbReference type="NCBI Taxonomy" id="2133765"/>
    <lineage>
        <taxon>Bacteria</taxon>
        <taxon>Pseudomonadati</taxon>
        <taxon>Bacteroidota</taxon>
        <taxon>Flavobacteriia</taxon>
        <taxon>Flavobacteriales</taxon>
        <taxon>Flavobacteriaceae</taxon>
        <taxon>Flavobacterium</taxon>
    </lineage>
</organism>
<dbReference type="OrthoDB" id="8705346at2"/>
<sequence length="171" mass="19177">MPKSKIINVNIIIDSSRLINDFKSPSKDQNNPTGIGHNYQFMVVSDGASITGQGTGDLSFVAKQGDIVRFYATSEYNNFDNPVILYNLFKFGGDDVFQNPNFTLENFPGADIVVPTKFNPLDTKKATQNFWFAQNTVNAKGVENYGLRFALYDSDLNIYGYFSWDPQITAK</sequence>
<dbReference type="Gene3D" id="2.60.40.3910">
    <property type="entry name" value="Inclusion body protein"/>
    <property type="match status" value="1"/>
</dbReference>
<dbReference type="EMBL" id="SLWA01000005">
    <property type="protein sequence ID" value="TCN56276.1"/>
    <property type="molecule type" value="Genomic_DNA"/>
</dbReference>
<reference evidence="1 3" key="1">
    <citation type="journal article" date="2015" name="Stand. Genomic Sci.">
        <title>Genomic Encyclopedia of Bacterial and Archaeal Type Strains, Phase III: the genomes of soil and plant-associated and newly described type strains.</title>
        <authorList>
            <person name="Whitman W.B."/>
            <person name="Woyke T."/>
            <person name="Klenk H.P."/>
            <person name="Zhou Y."/>
            <person name="Lilburn T.G."/>
            <person name="Beck B.J."/>
            <person name="De Vos P."/>
            <person name="Vandamme P."/>
            <person name="Eisen J.A."/>
            <person name="Garrity G."/>
            <person name="Hugenholtz P."/>
            <person name="Kyrpides N.C."/>
        </authorList>
    </citation>
    <scope>NUCLEOTIDE SEQUENCE [LARGE SCALE GENOMIC DNA]</scope>
    <source>
        <strain evidence="1 3">P5626</strain>
    </source>
</reference>
<keyword evidence="3" id="KW-1185">Reference proteome</keyword>
<dbReference type="Proteomes" id="UP000295270">
    <property type="component" value="Unassembled WGS sequence"/>
</dbReference>
<dbReference type="Proteomes" id="UP000298340">
    <property type="component" value="Unassembled WGS sequence"/>
</dbReference>
<dbReference type="InterPro" id="IPR021087">
    <property type="entry name" value="Uncharacterised_PixA/AidA"/>
</dbReference>
<reference evidence="2 4" key="2">
    <citation type="journal article" date="2018" name="Syst. Appl. Microbiol.">
        <title>Flavobacterium circumlabens sp. nov. and Flavobacterium cupreum sp. nov., two psychrotrophic species isolated from Antarctic environmental samples.</title>
        <authorList>
            <person name="Kralova S."/>
            <person name="Busse H.J."/>
            <person name="Svec P."/>
            <person name="Maslanova I."/>
            <person name="Stankova E."/>
            <person name="Bartak M."/>
            <person name="Sedlacek I."/>
        </authorList>
    </citation>
    <scope>NUCLEOTIDE SEQUENCE [LARGE SCALE GENOMIC DNA]</scope>
    <source>
        <strain evidence="2 4">CCM 8828</strain>
    </source>
</reference>
<evidence type="ECO:0000313" key="2">
    <source>
        <dbReference type="EMBL" id="TEB43317.1"/>
    </source>
</evidence>
<proteinExistence type="predicted"/>
<dbReference type="AlphaFoldDB" id="A0A4Y7UA48"/>
<gene>
    <name evidence="2" type="ORF">D0809_14175</name>
    <name evidence="1" type="ORF">EV142_10551</name>
</gene>
<reference evidence="1" key="3">
    <citation type="submission" date="2019-03" db="EMBL/GenBank/DDBJ databases">
        <authorList>
            <person name="Whitman W."/>
            <person name="Huntemann M."/>
            <person name="Clum A."/>
            <person name="Pillay M."/>
            <person name="Palaniappan K."/>
            <person name="Varghese N."/>
            <person name="Mikhailova N."/>
            <person name="Stamatis D."/>
            <person name="Reddy T."/>
            <person name="Daum C."/>
            <person name="Shapiro N."/>
            <person name="Ivanova N."/>
            <person name="Kyrpides N."/>
            <person name="Woyke T."/>
        </authorList>
    </citation>
    <scope>NUCLEOTIDE SEQUENCE</scope>
    <source>
        <strain evidence="1">P5626</strain>
    </source>
</reference>
<dbReference type="Pfam" id="PF12306">
    <property type="entry name" value="PixA"/>
    <property type="match status" value="1"/>
</dbReference>
<comment type="caution">
    <text evidence="2">The sequence shown here is derived from an EMBL/GenBank/DDBJ whole genome shotgun (WGS) entry which is preliminary data.</text>
</comment>
<dbReference type="RefSeq" id="WP_132036318.1">
    <property type="nucleotide sequence ID" value="NZ_JBDSHJ010000058.1"/>
</dbReference>
<dbReference type="InterPro" id="IPR038712">
    <property type="entry name" value="PixA-like_sf"/>
</dbReference>
<evidence type="ECO:0000313" key="1">
    <source>
        <dbReference type="EMBL" id="TCN56276.1"/>
    </source>
</evidence>